<sequence>MRVSCSAPHQVRGGGRLVCLILLAAHDPDVAEQRQREGRKLRAASAERERGAAFYPRFFLPPSFSLRPWRVTEAVKQAGGATCRGWYSFIRKRSTSLDLPTAESPSRMIFITFSSAAGSPSGSCGAASAMQNAGAGGSG</sequence>
<reference evidence="1" key="1">
    <citation type="submission" date="2021-01" db="EMBL/GenBank/DDBJ databases">
        <authorList>
            <person name="Corre E."/>
            <person name="Pelletier E."/>
            <person name="Niang G."/>
            <person name="Scheremetjew M."/>
            <person name="Finn R."/>
            <person name="Kale V."/>
            <person name="Holt S."/>
            <person name="Cochrane G."/>
            <person name="Meng A."/>
            <person name="Brown T."/>
            <person name="Cohen L."/>
        </authorList>
    </citation>
    <scope>NUCLEOTIDE SEQUENCE</scope>
    <source>
        <strain evidence="1">379</strain>
    </source>
</reference>
<organism evidence="1">
    <name type="scientific">Emiliania huxleyi</name>
    <name type="common">Coccolithophore</name>
    <name type="synonym">Pontosphaera huxleyi</name>
    <dbReference type="NCBI Taxonomy" id="2903"/>
    <lineage>
        <taxon>Eukaryota</taxon>
        <taxon>Haptista</taxon>
        <taxon>Haptophyta</taxon>
        <taxon>Prymnesiophyceae</taxon>
        <taxon>Isochrysidales</taxon>
        <taxon>Noelaerhabdaceae</taxon>
        <taxon>Emiliania</taxon>
    </lineage>
</organism>
<dbReference type="AlphaFoldDB" id="A0A7S3RT88"/>
<evidence type="ECO:0000313" key="1">
    <source>
        <dbReference type="EMBL" id="CAE0534278.1"/>
    </source>
</evidence>
<accession>A0A7S3RT88</accession>
<name>A0A7S3RT88_EMIHU</name>
<gene>
    <name evidence="1" type="ORF">EHUX00137_LOCUS7569</name>
</gene>
<proteinExistence type="predicted"/>
<protein>
    <submittedName>
        <fullName evidence="1">Uncharacterized protein</fullName>
    </submittedName>
</protein>
<dbReference type="EMBL" id="HBIR01010617">
    <property type="protein sequence ID" value="CAE0534278.1"/>
    <property type="molecule type" value="Transcribed_RNA"/>
</dbReference>